<feature type="compositionally biased region" description="Low complexity" evidence="1">
    <location>
        <begin position="453"/>
        <end position="462"/>
    </location>
</feature>
<feature type="region of interest" description="Disordered" evidence="1">
    <location>
        <begin position="581"/>
        <end position="614"/>
    </location>
</feature>
<evidence type="ECO:0000256" key="2">
    <source>
        <dbReference type="SAM" id="Phobius"/>
    </source>
</evidence>
<gene>
    <name evidence="3" type="ORF">EJ08DRAFT_668022</name>
</gene>
<dbReference type="EMBL" id="MU007014">
    <property type="protein sequence ID" value="KAF2434986.1"/>
    <property type="molecule type" value="Genomic_DNA"/>
</dbReference>
<feature type="region of interest" description="Disordered" evidence="1">
    <location>
        <begin position="1"/>
        <end position="31"/>
    </location>
</feature>
<feature type="transmembrane region" description="Helical" evidence="2">
    <location>
        <begin position="73"/>
        <end position="93"/>
    </location>
</feature>
<dbReference type="GO" id="GO:0006487">
    <property type="term" value="P:protein N-linked glycosylation"/>
    <property type="evidence" value="ECO:0007669"/>
    <property type="project" value="TreeGrafter"/>
</dbReference>
<keyword evidence="2" id="KW-0472">Membrane</keyword>
<protein>
    <submittedName>
        <fullName evidence="3">Uncharacterized protein</fullName>
    </submittedName>
</protein>
<feature type="region of interest" description="Disordered" evidence="1">
    <location>
        <begin position="192"/>
        <end position="212"/>
    </location>
</feature>
<evidence type="ECO:0000256" key="1">
    <source>
        <dbReference type="SAM" id="MobiDB-lite"/>
    </source>
</evidence>
<dbReference type="Proteomes" id="UP000800235">
    <property type="component" value="Unassembled WGS sequence"/>
</dbReference>
<comment type="caution">
    <text evidence="3">The sequence shown here is derived from an EMBL/GenBank/DDBJ whole genome shotgun (WGS) entry which is preliminary data.</text>
</comment>
<dbReference type="PANTHER" id="PTHR13132">
    <property type="entry name" value="ALPHA- 1,6 -FUCOSYLTRANSFERASE"/>
    <property type="match status" value="1"/>
</dbReference>
<dbReference type="AlphaFoldDB" id="A0A9P4P082"/>
<dbReference type="PANTHER" id="PTHR13132:SF29">
    <property type="entry name" value="ALPHA-(1,6)-FUCOSYLTRANSFERASE"/>
    <property type="match status" value="1"/>
</dbReference>
<feature type="compositionally biased region" description="Acidic residues" evidence="1">
    <location>
        <begin position="414"/>
        <end position="423"/>
    </location>
</feature>
<feature type="compositionally biased region" description="Low complexity" evidence="1">
    <location>
        <begin position="10"/>
        <end position="31"/>
    </location>
</feature>
<organism evidence="3 4">
    <name type="scientific">Tothia fuscella</name>
    <dbReference type="NCBI Taxonomy" id="1048955"/>
    <lineage>
        <taxon>Eukaryota</taxon>
        <taxon>Fungi</taxon>
        <taxon>Dikarya</taxon>
        <taxon>Ascomycota</taxon>
        <taxon>Pezizomycotina</taxon>
        <taxon>Dothideomycetes</taxon>
        <taxon>Pleosporomycetidae</taxon>
        <taxon>Venturiales</taxon>
        <taxon>Cylindrosympodiaceae</taxon>
        <taxon>Tothia</taxon>
    </lineage>
</organism>
<feature type="compositionally biased region" description="Acidic residues" evidence="1">
    <location>
        <begin position="431"/>
        <end position="440"/>
    </location>
</feature>
<evidence type="ECO:0000313" key="4">
    <source>
        <dbReference type="Proteomes" id="UP000800235"/>
    </source>
</evidence>
<dbReference type="OrthoDB" id="2392789at2759"/>
<sequence>MKHSYKKANLSVSSTSSASSTSSLSPGLSPRKGLLSPSEYYLLSTSPPPSPSLPSLIPRHGKKKSSKRSYRRLLLAFGAVTILAWLGFSALSLNHDPVVSKGGQYEIVNGNSMPEVPTVVILHDEKGKKKWTVSIPAHHPFPLPPSQYHEMCQQAESLSQDMAGIGKKGVRRRSSYYSVDPNYIDVGEAQQRGLLPNPNKEGKIGELEIPDDPIAGRRPCSKSLTYVMETSDAGMGDSLMGLWMSYGLAQKEGRAFFVDDTRWPYGNYTTYFTKAPHPNCMPPPVFQRVPCPHSARHLVVSSATFPQTFGPAFKTAYSDSKKPEPQNIEPIFRLLRTGYEALFHLADEGDAQYVLEKTEKEFAKARDKGGMNVGLHIRRGDVHPWEHQYEKDYLPLTKYMDEVREILITKYEHEEPEELSAGEEPEKGEEQQPEEEEDVEDGKIHINEHKPGPTESPSSTPTISERKAHKRALHQRNIDLGLHPRHGAPGITASELFLASDDPDIYSAPEVSRAQRAQDRIKLASKSQLEAASSQPINPWVDEIHGWEGGFFRDQFFGLGKEDSDRSNYLGKWKSKVLAAANPTSDGDGDGSSGSHIPKNNAGGGVMLEDESPDFADPPGMTALAMRQMVGRAYLLDLAVLGQSDAVVCGVSAGGCRILAVMMGWDRAIAQGMWRNVDGGFGWRGLIVPEN</sequence>
<keyword evidence="2" id="KW-0812">Transmembrane</keyword>
<feature type="region of interest" description="Disordered" evidence="1">
    <location>
        <begin position="413"/>
        <end position="470"/>
    </location>
</feature>
<accession>A0A9P4P082</accession>
<keyword evidence="4" id="KW-1185">Reference proteome</keyword>
<feature type="region of interest" description="Disordered" evidence="1">
    <location>
        <begin position="45"/>
        <end position="64"/>
    </location>
</feature>
<proteinExistence type="predicted"/>
<dbReference type="GO" id="GO:0046921">
    <property type="term" value="F:alpha-(1-&gt;6)-fucosyltransferase activity"/>
    <property type="evidence" value="ECO:0007669"/>
    <property type="project" value="TreeGrafter"/>
</dbReference>
<evidence type="ECO:0000313" key="3">
    <source>
        <dbReference type="EMBL" id="KAF2434986.1"/>
    </source>
</evidence>
<keyword evidence="2" id="KW-1133">Transmembrane helix</keyword>
<feature type="compositionally biased region" description="Basic and acidic residues" evidence="1">
    <location>
        <begin position="441"/>
        <end position="452"/>
    </location>
</feature>
<reference evidence="3" key="1">
    <citation type="journal article" date="2020" name="Stud. Mycol.">
        <title>101 Dothideomycetes genomes: a test case for predicting lifestyles and emergence of pathogens.</title>
        <authorList>
            <person name="Haridas S."/>
            <person name="Albert R."/>
            <person name="Binder M."/>
            <person name="Bloem J."/>
            <person name="Labutti K."/>
            <person name="Salamov A."/>
            <person name="Andreopoulos B."/>
            <person name="Baker S."/>
            <person name="Barry K."/>
            <person name="Bills G."/>
            <person name="Bluhm B."/>
            <person name="Cannon C."/>
            <person name="Castanera R."/>
            <person name="Culley D."/>
            <person name="Daum C."/>
            <person name="Ezra D."/>
            <person name="Gonzalez J."/>
            <person name="Henrissat B."/>
            <person name="Kuo A."/>
            <person name="Liang C."/>
            <person name="Lipzen A."/>
            <person name="Lutzoni F."/>
            <person name="Magnuson J."/>
            <person name="Mondo S."/>
            <person name="Nolan M."/>
            <person name="Ohm R."/>
            <person name="Pangilinan J."/>
            <person name="Park H.-J."/>
            <person name="Ramirez L."/>
            <person name="Alfaro M."/>
            <person name="Sun H."/>
            <person name="Tritt A."/>
            <person name="Yoshinaga Y."/>
            <person name="Zwiers L.-H."/>
            <person name="Turgeon B."/>
            <person name="Goodwin S."/>
            <person name="Spatafora J."/>
            <person name="Crous P."/>
            <person name="Grigoriev I."/>
        </authorList>
    </citation>
    <scope>NUCLEOTIDE SEQUENCE</scope>
    <source>
        <strain evidence="3">CBS 130266</strain>
    </source>
</reference>
<name>A0A9P4P082_9PEZI</name>